<dbReference type="Pfam" id="PF14280">
    <property type="entry name" value="DUF4365"/>
    <property type="match status" value="1"/>
</dbReference>
<organism evidence="2 3">
    <name type="scientific">Halomicronema hongdechloris C2206</name>
    <dbReference type="NCBI Taxonomy" id="1641165"/>
    <lineage>
        <taxon>Bacteria</taxon>
        <taxon>Bacillati</taxon>
        <taxon>Cyanobacteriota</taxon>
        <taxon>Cyanophyceae</taxon>
        <taxon>Nodosilineales</taxon>
        <taxon>Nodosilineaceae</taxon>
        <taxon>Halomicronema</taxon>
    </lineage>
</organism>
<name>A0A1Z3HJ77_9CYAN</name>
<dbReference type="RefSeq" id="WP_080810443.1">
    <property type="nucleotide sequence ID" value="NZ_CP021983.2"/>
</dbReference>
<evidence type="ECO:0000313" key="3">
    <source>
        <dbReference type="Proteomes" id="UP000191901"/>
    </source>
</evidence>
<sequence length="436" mass="50535">MNFNSQKVASESISKIVPKSKISEWHGLDRISVIVHQMGCIWREQEKDDIGVDGEIELCLPRTEGNGSIGTGKIIKVQSKSGQHYIRSNQEETFESPVNKKDLVYWGNLNVPMIYVVYHPKDDQLYWKDVQAYLKENPDAFEEPCRIAFDKNTDCFNETALNALYELCQTAPERVDTSSSEILFPNFIEAITLPQAVFVSTVIPEKRAQFHQRLFGFIPPYNYKDGLLTTLTDPSKSKNAFTNIIDSEVETFPFDDWLEQDPDADYTARRLLNGLLQKYLIDKGLRYHQKYKRFYYSDGLTKEEPVKKIWKSIRTKRSPCRTVAKYYEYGKDKFFKHSALSARFQRYGQTWGIVLRPELYFSSDGVTAWPSKKVGAYSTRHRSREYNNHYLNNILFWCFIFSDGASEFSMKLDGYEILRLKGMPDGVLAPFGIRSI</sequence>
<reference evidence="2 3" key="1">
    <citation type="journal article" date="2016" name="Biochim. Biophys. Acta">
        <title>Characterization of red-shifted phycobilisomes isolated from the chlorophyll f-containing cyanobacterium Halomicronema hongdechloris.</title>
        <authorList>
            <person name="Li Y."/>
            <person name="Lin Y."/>
            <person name="Garvey C.J."/>
            <person name="Birch D."/>
            <person name="Corkery R.W."/>
            <person name="Loughlin P.C."/>
            <person name="Scheer H."/>
            <person name="Willows R.D."/>
            <person name="Chen M."/>
        </authorList>
    </citation>
    <scope>NUCLEOTIDE SEQUENCE [LARGE SCALE GENOMIC DNA]</scope>
    <source>
        <strain evidence="2 3">C2206</strain>
    </source>
</reference>
<feature type="domain" description="DUF4365" evidence="1">
    <location>
        <begin position="30"/>
        <end position="166"/>
    </location>
</feature>
<dbReference type="STRING" id="1641165.XM38_14425"/>
<evidence type="ECO:0000259" key="1">
    <source>
        <dbReference type="Pfam" id="PF14280"/>
    </source>
</evidence>
<dbReference type="KEGG" id="hhg:XM38_012880"/>
<dbReference type="OrthoDB" id="583698at2"/>
<keyword evidence="3" id="KW-1185">Reference proteome</keyword>
<proteinExistence type="predicted"/>
<dbReference type="AlphaFoldDB" id="A0A1Z3HJ77"/>
<evidence type="ECO:0000313" key="2">
    <source>
        <dbReference type="EMBL" id="ASC70350.1"/>
    </source>
</evidence>
<dbReference type="InterPro" id="IPR025375">
    <property type="entry name" value="DUF4365"/>
</dbReference>
<protein>
    <recommendedName>
        <fullName evidence="1">DUF4365 domain-containing protein</fullName>
    </recommendedName>
</protein>
<gene>
    <name evidence="2" type="ORF">XM38_012880</name>
</gene>
<dbReference type="EMBL" id="CP021983">
    <property type="protein sequence ID" value="ASC70350.1"/>
    <property type="molecule type" value="Genomic_DNA"/>
</dbReference>
<dbReference type="Proteomes" id="UP000191901">
    <property type="component" value="Chromosome"/>
</dbReference>
<accession>A0A1Z3HJ77</accession>